<dbReference type="Proteomes" id="UP000799444">
    <property type="component" value="Unassembled WGS sequence"/>
</dbReference>
<accession>A0A9P4QLP5</accession>
<dbReference type="OrthoDB" id="3799754at2759"/>
<sequence>MSSSLSSCLASFSAPGPVWLEFHDQCSGVYSRHFETLDADRFICPFVDWIKETSSITAAGVGSITFVLEGQGPEAQEIWTIIKHAAALEEAMAASEHCGQSRLNDLRGVFGPESTLNVSDFLFSFGPVPNPLPCPVEEQSLHFFKRLHLPSDLPESFPAAIRDIVNGIGNVRLNGDPGEIRDLDKLAQTQKTWTLQSFWDE</sequence>
<gene>
    <name evidence="1" type="ORF">EJ04DRAFT_570612</name>
</gene>
<protein>
    <submittedName>
        <fullName evidence="1">Uncharacterized protein</fullName>
    </submittedName>
</protein>
<keyword evidence="2" id="KW-1185">Reference proteome</keyword>
<evidence type="ECO:0000313" key="1">
    <source>
        <dbReference type="EMBL" id="KAF2727176.1"/>
    </source>
</evidence>
<reference evidence="1" key="1">
    <citation type="journal article" date="2020" name="Stud. Mycol.">
        <title>101 Dothideomycetes genomes: a test case for predicting lifestyles and emergence of pathogens.</title>
        <authorList>
            <person name="Haridas S."/>
            <person name="Albert R."/>
            <person name="Binder M."/>
            <person name="Bloem J."/>
            <person name="Labutti K."/>
            <person name="Salamov A."/>
            <person name="Andreopoulos B."/>
            <person name="Baker S."/>
            <person name="Barry K."/>
            <person name="Bills G."/>
            <person name="Bluhm B."/>
            <person name="Cannon C."/>
            <person name="Castanera R."/>
            <person name="Culley D."/>
            <person name="Daum C."/>
            <person name="Ezra D."/>
            <person name="Gonzalez J."/>
            <person name="Henrissat B."/>
            <person name="Kuo A."/>
            <person name="Liang C."/>
            <person name="Lipzen A."/>
            <person name="Lutzoni F."/>
            <person name="Magnuson J."/>
            <person name="Mondo S."/>
            <person name="Nolan M."/>
            <person name="Ohm R."/>
            <person name="Pangilinan J."/>
            <person name="Park H.-J."/>
            <person name="Ramirez L."/>
            <person name="Alfaro M."/>
            <person name="Sun H."/>
            <person name="Tritt A."/>
            <person name="Yoshinaga Y."/>
            <person name="Zwiers L.-H."/>
            <person name="Turgeon B."/>
            <person name="Goodwin S."/>
            <person name="Spatafora J."/>
            <person name="Crous P."/>
            <person name="Grigoriev I."/>
        </authorList>
    </citation>
    <scope>NUCLEOTIDE SEQUENCE</scope>
    <source>
        <strain evidence="1">CBS 125425</strain>
    </source>
</reference>
<proteinExistence type="predicted"/>
<dbReference type="AlphaFoldDB" id="A0A9P4QLP5"/>
<comment type="caution">
    <text evidence="1">The sequence shown here is derived from an EMBL/GenBank/DDBJ whole genome shotgun (WGS) entry which is preliminary data.</text>
</comment>
<organism evidence="1 2">
    <name type="scientific">Polyplosphaeria fusca</name>
    <dbReference type="NCBI Taxonomy" id="682080"/>
    <lineage>
        <taxon>Eukaryota</taxon>
        <taxon>Fungi</taxon>
        <taxon>Dikarya</taxon>
        <taxon>Ascomycota</taxon>
        <taxon>Pezizomycotina</taxon>
        <taxon>Dothideomycetes</taxon>
        <taxon>Pleosporomycetidae</taxon>
        <taxon>Pleosporales</taxon>
        <taxon>Tetraplosphaeriaceae</taxon>
        <taxon>Polyplosphaeria</taxon>
    </lineage>
</organism>
<dbReference type="EMBL" id="ML996349">
    <property type="protein sequence ID" value="KAF2727176.1"/>
    <property type="molecule type" value="Genomic_DNA"/>
</dbReference>
<evidence type="ECO:0000313" key="2">
    <source>
        <dbReference type="Proteomes" id="UP000799444"/>
    </source>
</evidence>
<name>A0A9P4QLP5_9PLEO</name>